<dbReference type="RefSeq" id="WP_108546586.1">
    <property type="nucleotide sequence ID" value="NZ_PYJM01000019.1"/>
</dbReference>
<keyword evidence="3" id="KW-0238">DNA-binding</keyword>
<dbReference type="PRINTS" id="PR00039">
    <property type="entry name" value="HTHLYSR"/>
</dbReference>
<dbReference type="InterPro" id="IPR036390">
    <property type="entry name" value="WH_DNA-bd_sf"/>
</dbReference>
<dbReference type="AlphaFoldDB" id="A0A2T6GAU2"/>
<dbReference type="GO" id="GO:0043565">
    <property type="term" value="F:sequence-specific DNA binding"/>
    <property type="evidence" value="ECO:0007669"/>
    <property type="project" value="TreeGrafter"/>
</dbReference>
<evidence type="ECO:0000256" key="2">
    <source>
        <dbReference type="ARBA" id="ARBA00023015"/>
    </source>
</evidence>
<keyword evidence="2" id="KW-0805">Transcription regulation</keyword>
<gene>
    <name evidence="6" type="ORF">C5U62_32820</name>
</gene>
<proteinExistence type="inferred from homology"/>
<name>A0A2T6GAU2_9PSED</name>
<dbReference type="PANTHER" id="PTHR30537">
    <property type="entry name" value="HTH-TYPE TRANSCRIPTIONAL REGULATOR"/>
    <property type="match status" value="1"/>
</dbReference>
<keyword evidence="4" id="KW-0804">Transcription</keyword>
<organism evidence="6 7">
    <name type="scientific">Pseudomonas protegens</name>
    <dbReference type="NCBI Taxonomy" id="380021"/>
    <lineage>
        <taxon>Bacteria</taxon>
        <taxon>Pseudomonadati</taxon>
        <taxon>Pseudomonadota</taxon>
        <taxon>Gammaproteobacteria</taxon>
        <taxon>Pseudomonadales</taxon>
        <taxon>Pseudomonadaceae</taxon>
        <taxon>Pseudomonas</taxon>
    </lineage>
</organism>
<protein>
    <submittedName>
        <fullName evidence="6">LysR family transcriptional regulator</fullName>
    </submittedName>
</protein>
<dbReference type="EMBL" id="PYJM01000019">
    <property type="protein sequence ID" value="PUA41283.1"/>
    <property type="molecule type" value="Genomic_DNA"/>
</dbReference>
<dbReference type="InterPro" id="IPR036388">
    <property type="entry name" value="WH-like_DNA-bd_sf"/>
</dbReference>
<evidence type="ECO:0000313" key="6">
    <source>
        <dbReference type="EMBL" id="PUA41283.1"/>
    </source>
</evidence>
<sequence length="304" mass="33866">MLKLNDFRFPSFEALVAFEAVVHFGTFERAAEALSITSSAVSKRISGLEAILGVSVFRRDGRTLSLTSHGYEYFAQVVPLLGQLAAIPLHQRQQRLTFRMPPTFARQVVIPRLAFFAEACPEIELEIFLSTPSGGQGMPFGDVEVRGDSHGVASNEQLLEERLLPMASPELLSGFPQPWTPAMLAKLPLLRSPLEPWQFWFRIAGLDWPEPTSGPRLFDVGMTLEAAANGQGVVLARPSLARKWLVEGRLLPLFFPLSSMPTHHYHLCDHQRTLASQRFADCLRTICCEAVEQGNHCLLRQTTS</sequence>
<dbReference type="Gene3D" id="1.10.10.10">
    <property type="entry name" value="Winged helix-like DNA-binding domain superfamily/Winged helix DNA-binding domain"/>
    <property type="match status" value="1"/>
</dbReference>
<dbReference type="InterPro" id="IPR058163">
    <property type="entry name" value="LysR-type_TF_proteobact-type"/>
</dbReference>
<reference evidence="6 7" key="1">
    <citation type="submission" date="2018-03" db="EMBL/GenBank/DDBJ databases">
        <title>Draft genome sequence of the plant growth promoting rhizobacterium Pseudomonas protegens strain BNJ-SS-45 isolated from wheat (Triticum aestivum) rhizosphere.</title>
        <authorList>
            <person name="Bajpai A."/>
            <person name="Shende K."/>
            <person name="Meena N."/>
            <person name="Upadhyayula S.R."/>
            <person name="Suravajhala P."/>
            <person name="Medicherla K.M."/>
            <person name="Johri B.N."/>
        </authorList>
    </citation>
    <scope>NUCLEOTIDE SEQUENCE [LARGE SCALE GENOMIC DNA]</scope>
    <source>
        <strain evidence="6 7">BNJ-SS-45</strain>
    </source>
</reference>
<dbReference type="Proteomes" id="UP000244178">
    <property type="component" value="Unassembled WGS sequence"/>
</dbReference>
<accession>A0A2T6GAU2</accession>
<evidence type="ECO:0000256" key="3">
    <source>
        <dbReference type="ARBA" id="ARBA00023125"/>
    </source>
</evidence>
<comment type="similarity">
    <text evidence="1">Belongs to the LysR transcriptional regulatory family.</text>
</comment>
<comment type="caution">
    <text evidence="6">The sequence shown here is derived from an EMBL/GenBank/DDBJ whole genome shotgun (WGS) entry which is preliminary data.</text>
</comment>
<dbReference type="SUPFAM" id="SSF53850">
    <property type="entry name" value="Periplasmic binding protein-like II"/>
    <property type="match status" value="1"/>
</dbReference>
<dbReference type="InterPro" id="IPR000847">
    <property type="entry name" value="LysR_HTH_N"/>
</dbReference>
<dbReference type="GO" id="GO:0006351">
    <property type="term" value="P:DNA-templated transcription"/>
    <property type="evidence" value="ECO:0007669"/>
    <property type="project" value="TreeGrafter"/>
</dbReference>
<dbReference type="GO" id="GO:0003700">
    <property type="term" value="F:DNA-binding transcription factor activity"/>
    <property type="evidence" value="ECO:0007669"/>
    <property type="project" value="InterPro"/>
</dbReference>
<evidence type="ECO:0000313" key="7">
    <source>
        <dbReference type="Proteomes" id="UP000244178"/>
    </source>
</evidence>
<dbReference type="Pfam" id="PF03466">
    <property type="entry name" value="LysR_substrate"/>
    <property type="match status" value="1"/>
</dbReference>
<dbReference type="Pfam" id="PF00126">
    <property type="entry name" value="HTH_1"/>
    <property type="match status" value="1"/>
</dbReference>
<dbReference type="PROSITE" id="PS50931">
    <property type="entry name" value="HTH_LYSR"/>
    <property type="match status" value="1"/>
</dbReference>
<dbReference type="InterPro" id="IPR005119">
    <property type="entry name" value="LysR_subst-bd"/>
</dbReference>
<evidence type="ECO:0000256" key="1">
    <source>
        <dbReference type="ARBA" id="ARBA00009437"/>
    </source>
</evidence>
<dbReference type="Gene3D" id="3.40.190.10">
    <property type="entry name" value="Periplasmic binding protein-like II"/>
    <property type="match status" value="2"/>
</dbReference>
<feature type="domain" description="HTH lysR-type" evidence="5">
    <location>
        <begin position="10"/>
        <end position="67"/>
    </location>
</feature>
<evidence type="ECO:0000259" key="5">
    <source>
        <dbReference type="PROSITE" id="PS50931"/>
    </source>
</evidence>
<evidence type="ECO:0000256" key="4">
    <source>
        <dbReference type="ARBA" id="ARBA00023163"/>
    </source>
</evidence>
<dbReference type="SUPFAM" id="SSF46785">
    <property type="entry name" value="Winged helix' DNA-binding domain"/>
    <property type="match status" value="1"/>
</dbReference>
<dbReference type="PANTHER" id="PTHR30537:SF79">
    <property type="entry name" value="TRANSCRIPTIONAL REGULATOR-RELATED"/>
    <property type="match status" value="1"/>
</dbReference>